<dbReference type="CDD" id="cd06179">
    <property type="entry name" value="MFS_TRI12_like"/>
    <property type="match status" value="1"/>
</dbReference>
<feature type="transmembrane region" description="Helical" evidence="7">
    <location>
        <begin position="289"/>
        <end position="310"/>
    </location>
</feature>
<feature type="transmembrane region" description="Helical" evidence="7">
    <location>
        <begin position="255"/>
        <end position="277"/>
    </location>
</feature>
<dbReference type="InterPro" id="IPR020846">
    <property type="entry name" value="MFS_dom"/>
</dbReference>
<evidence type="ECO:0000256" key="2">
    <source>
        <dbReference type="ARBA" id="ARBA00022448"/>
    </source>
</evidence>
<feature type="compositionally biased region" description="Polar residues" evidence="6">
    <location>
        <begin position="14"/>
        <end position="25"/>
    </location>
</feature>
<dbReference type="GO" id="GO:0005886">
    <property type="term" value="C:plasma membrane"/>
    <property type="evidence" value="ECO:0007669"/>
    <property type="project" value="TreeGrafter"/>
</dbReference>
<dbReference type="PROSITE" id="PS00216">
    <property type="entry name" value="SUGAR_TRANSPORT_1"/>
    <property type="match status" value="1"/>
</dbReference>
<feature type="transmembrane region" description="Helical" evidence="7">
    <location>
        <begin position="55"/>
        <end position="75"/>
    </location>
</feature>
<evidence type="ECO:0000259" key="8">
    <source>
        <dbReference type="PROSITE" id="PS50850"/>
    </source>
</evidence>
<feature type="region of interest" description="Disordered" evidence="6">
    <location>
        <begin position="1"/>
        <end position="25"/>
    </location>
</feature>
<feature type="transmembrane region" description="Helical" evidence="7">
    <location>
        <begin position="331"/>
        <end position="351"/>
    </location>
</feature>
<dbReference type="Proteomes" id="UP001140560">
    <property type="component" value="Unassembled WGS sequence"/>
</dbReference>
<keyword evidence="4 7" id="KW-1133">Transmembrane helix</keyword>
<organism evidence="9 10">
    <name type="scientific">Neocucurbitaria cava</name>
    <dbReference type="NCBI Taxonomy" id="798079"/>
    <lineage>
        <taxon>Eukaryota</taxon>
        <taxon>Fungi</taxon>
        <taxon>Dikarya</taxon>
        <taxon>Ascomycota</taxon>
        <taxon>Pezizomycotina</taxon>
        <taxon>Dothideomycetes</taxon>
        <taxon>Pleosporomycetidae</taxon>
        <taxon>Pleosporales</taxon>
        <taxon>Pleosporineae</taxon>
        <taxon>Cucurbitariaceae</taxon>
        <taxon>Neocucurbitaria</taxon>
    </lineage>
</organism>
<evidence type="ECO:0000256" key="6">
    <source>
        <dbReference type="SAM" id="MobiDB-lite"/>
    </source>
</evidence>
<comment type="caution">
    <text evidence="9">The sequence shown here is derived from an EMBL/GenBank/DDBJ whole genome shotgun (WGS) entry which is preliminary data.</text>
</comment>
<evidence type="ECO:0000256" key="3">
    <source>
        <dbReference type="ARBA" id="ARBA00022692"/>
    </source>
</evidence>
<dbReference type="OrthoDB" id="4161376at2759"/>
<dbReference type="PANTHER" id="PTHR23501:SF109">
    <property type="entry name" value="MAJOR FACILITATOR SUPERFAMILY (MFS) PROFILE DOMAIN-CONTAINING PROTEIN-RELATED"/>
    <property type="match status" value="1"/>
</dbReference>
<reference evidence="9" key="1">
    <citation type="submission" date="2022-10" db="EMBL/GenBank/DDBJ databases">
        <title>Tapping the CABI collections for fungal endophytes: first genome assemblies for Collariella, Neodidymelliopsis, Ascochyta clinopodiicola, Didymella pomorum, Didymosphaeria variabile, Neocosmospora piperis and Neocucurbitaria cava.</title>
        <authorList>
            <person name="Hill R."/>
        </authorList>
    </citation>
    <scope>NUCLEOTIDE SEQUENCE</scope>
    <source>
        <strain evidence="9">IMI 356814</strain>
    </source>
</reference>
<dbReference type="AlphaFoldDB" id="A0A9W8Y0G1"/>
<evidence type="ECO:0000256" key="1">
    <source>
        <dbReference type="ARBA" id="ARBA00004141"/>
    </source>
</evidence>
<evidence type="ECO:0000313" key="9">
    <source>
        <dbReference type="EMBL" id="KAJ4363922.1"/>
    </source>
</evidence>
<feature type="transmembrane region" description="Helical" evidence="7">
    <location>
        <begin position="125"/>
        <end position="143"/>
    </location>
</feature>
<evidence type="ECO:0000256" key="4">
    <source>
        <dbReference type="ARBA" id="ARBA00022989"/>
    </source>
</evidence>
<feature type="transmembrane region" description="Helical" evidence="7">
    <location>
        <begin position="393"/>
        <end position="411"/>
    </location>
</feature>
<dbReference type="InterPro" id="IPR010573">
    <property type="entry name" value="MFS_Str1/Tri12-like"/>
</dbReference>
<feature type="transmembrane region" description="Helical" evidence="7">
    <location>
        <begin position="95"/>
        <end position="113"/>
    </location>
</feature>
<dbReference type="InterPro" id="IPR005829">
    <property type="entry name" value="Sugar_transporter_CS"/>
</dbReference>
<comment type="subcellular location">
    <subcellularLocation>
        <location evidence="1">Membrane</location>
        <topology evidence="1">Multi-pass membrane protein</topology>
    </subcellularLocation>
</comment>
<feature type="transmembrane region" description="Helical" evidence="7">
    <location>
        <begin position="543"/>
        <end position="561"/>
    </location>
</feature>
<proteinExistence type="predicted"/>
<evidence type="ECO:0000313" key="10">
    <source>
        <dbReference type="Proteomes" id="UP001140560"/>
    </source>
</evidence>
<dbReference type="EMBL" id="JAPEUY010000018">
    <property type="protein sequence ID" value="KAJ4363922.1"/>
    <property type="molecule type" value="Genomic_DNA"/>
</dbReference>
<feature type="transmembrane region" description="Helical" evidence="7">
    <location>
        <begin position="423"/>
        <end position="446"/>
    </location>
</feature>
<gene>
    <name evidence="9" type="ORF">N0V83_009375</name>
</gene>
<keyword evidence="5 7" id="KW-0472">Membrane</keyword>
<feature type="transmembrane region" description="Helical" evidence="7">
    <location>
        <begin position="213"/>
        <end position="234"/>
    </location>
</feature>
<dbReference type="PROSITE" id="PS50850">
    <property type="entry name" value="MFS"/>
    <property type="match status" value="1"/>
</dbReference>
<dbReference type="SUPFAM" id="SSF103473">
    <property type="entry name" value="MFS general substrate transporter"/>
    <property type="match status" value="1"/>
</dbReference>
<feature type="transmembrane region" description="Helical" evidence="7">
    <location>
        <begin position="182"/>
        <end position="201"/>
    </location>
</feature>
<feature type="transmembrane region" description="Helical" evidence="7">
    <location>
        <begin position="363"/>
        <end position="381"/>
    </location>
</feature>
<keyword evidence="2" id="KW-0813">Transport</keyword>
<evidence type="ECO:0000256" key="5">
    <source>
        <dbReference type="ARBA" id="ARBA00023136"/>
    </source>
</evidence>
<accession>A0A9W8Y0G1</accession>
<keyword evidence="3 7" id="KW-0812">Transmembrane</keyword>
<dbReference type="InterPro" id="IPR036259">
    <property type="entry name" value="MFS_trans_sf"/>
</dbReference>
<dbReference type="Pfam" id="PF06609">
    <property type="entry name" value="TRI12"/>
    <property type="match status" value="1"/>
</dbReference>
<feature type="domain" description="Major facilitator superfamily (MFS) profile" evidence="8">
    <location>
        <begin position="59"/>
        <end position="566"/>
    </location>
</feature>
<sequence length="595" mass="63483">MASEKKYTEEVTPATASPLTHQHTASSHGLHHDHIAEEAYGGHTADLGKSYFRSVNFIGTVVATCLAQISGYLGWVLPANTLSLINAAIGPSPDIIWVGISWTAGFAIGFTLVGRLSDIFGRRWFFITASLLGLVGNIIGASAQSINMLIATNSINGLAAAGQLSFHIILGELVPNKLRGPVNAFVLSTSVPFAVFGPPVARSLYQTTALQWRWCYILGCIVNVLAIVLYFFFYHPPTYEMLHVGGKSKLKQLRTLDWLGIFLFSVGLVVFLIGLNWGGSAYPWKSGHVLGALFAGFGTLVIFCFWEAYAGLEYPLIPMRLFKNIKYDANVACASLAAIVYYANSIIWPTMVSSLFTTDITEIGWLSCAVGGGLLLGQIFGGAGVRFLPKMKIQMTVAAVFTTAFVGAVAASTPNSRNQTTGLLLIGTIAAGYIENLTLSSTAYLWDPADIGLVTGVMGAIRTGLSAIATSMYSSILSTEAAKYIPQKVMPAALAAGLPSSSLPALFSGITAADFSSVPGISAEIIAATSDAVKEAYALSFRTVYLCTIPFGVLLIIAAVLSPNVEEFLTDEVARKMHGHTDKTEVKQKEIVEDV</sequence>
<name>A0A9W8Y0G1_9PLEO</name>
<keyword evidence="10" id="KW-1185">Reference proteome</keyword>
<protein>
    <recommendedName>
        <fullName evidence="8">Major facilitator superfamily (MFS) profile domain-containing protein</fullName>
    </recommendedName>
</protein>
<dbReference type="PANTHER" id="PTHR23501">
    <property type="entry name" value="MAJOR FACILITATOR SUPERFAMILY"/>
    <property type="match status" value="1"/>
</dbReference>
<dbReference type="InterPro" id="IPR053791">
    <property type="entry name" value="MFS_Tri12-like"/>
</dbReference>
<dbReference type="Gene3D" id="1.20.1250.20">
    <property type="entry name" value="MFS general substrate transporter like domains"/>
    <property type="match status" value="1"/>
</dbReference>
<evidence type="ECO:0000256" key="7">
    <source>
        <dbReference type="SAM" id="Phobius"/>
    </source>
</evidence>
<dbReference type="GO" id="GO:0022857">
    <property type="term" value="F:transmembrane transporter activity"/>
    <property type="evidence" value="ECO:0007669"/>
    <property type="project" value="InterPro"/>
</dbReference>